<evidence type="ECO:0000259" key="7">
    <source>
        <dbReference type="PROSITE" id="PS50011"/>
    </source>
</evidence>
<dbReference type="GO" id="GO:0005524">
    <property type="term" value="F:ATP binding"/>
    <property type="evidence" value="ECO:0007669"/>
    <property type="project" value="UniProtKB-UniRule"/>
</dbReference>
<dbReference type="PROSITE" id="PS00107">
    <property type="entry name" value="PROTEIN_KINASE_ATP"/>
    <property type="match status" value="1"/>
</dbReference>
<evidence type="ECO:0000256" key="5">
    <source>
        <dbReference type="PROSITE-ProRule" id="PRU10141"/>
    </source>
</evidence>
<evidence type="ECO:0000256" key="4">
    <source>
        <dbReference type="ARBA" id="ARBA00022840"/>
    </source>
</evidence>
<keyword evidence="4 5" id="KW-0067">ATP-binding</keyword>
<dbReference type="RefSeq" id="WP_146577496.1">
    <property type="nucleotide sequence ID" value="NZ_SJPM01000003.1"/>
</dbReference>
<sequence length="893" mass="97875">MIALPSTECPSDRDFQDFLCGRLPDDRFGSLLEHLDTCDSCQDRVPTVQNDTDKVIAVLAQHPQLEIDPFLVEADCQAALYHAATRTSKSLDRVLPPIENLGPYRLIRPLGHGGMGAVYLAEHQRLRRQCAIKLLPKERGLDSDWRQRFEREMQAIASLTHPNIVAATDGGEADGWHFLVMEYLDGLDLSAVGRRLGSLDIQTASTIMRDVCLALSALHDAGLVHRDIKPSNVMLTRDGQVKLLDLGLVLDDQLMENLRLTTVGHVLGTLAFAAPEQLSNRAVIDARADLYGVGATLFQLIAGRPAHPCDQGIGPLVIEKTSAAAPSIQSVVADVPSGLADLVAELLQRNADDRPSSASEVARRLEPFTSKVSLRSLARRALRIHDNSDESIGSVATIAPSVHHSHQFAGDLPPVPSSWRRWLMLGGFPAALAVIIIFIDSRGNQTRIETRDGGEPTVTIDQSTGAVTNTAGALMAEASGDEEQYKGKTFSYWCGLMKVERDTATLKDGMQAISILAEPQDVDAAHAILIAARRFGGWVSGSDTPSGKFMSEFLDPFGSLMPQPGIAAITRELSIANDRSVAACLWTLQHFRGGYQSQTNLAEWAGEPANRDAAIRLHDALQSIPDSLLDGDMKDLYRTQRRYSSLVIALTLDLPLDQETGLEDFLRDFHQQHLNQPTPDPTERLRAVLESQRASTYEFDPNREPKLEPLELIAAIQLKIEFAPEIFTLTLLNSGLWFGDRSLPGAEVRLTEWKRQFERNSQAVADQTVLWLVNQNSKPSQVASGQQSILRQLVLDEPLWIISLPSIARETTQPQVLEDLLESVPPPSNDPNPNYPLGPDNWSVASNPSQELSKVIEQTIAILDKRHGAERADLGGISSGSDLDSSVRAGQDE</sequence>
<feature type="compositionally biased region" description="Pro residues" evidence="6">
    <location>
        <begin position="824"/>
        <end position="836"/>
    </location>
</feature>
<keyword evidence="2 5" id="KW-0547">Nucleotide-binding</keyword>
<evidence type="ECO:0000256" key="3">
    <source>
        <dbReference type="ARBA" id="ARBA00022777"/>
    </source>
</evidence>
<dbReference type="InterPro" id="IPR000719">
    <property type="entry name" value="Prot_kinase_dom"/>
</dbReference>
<evidence type="ECO:0000313" key="9">
    <source>
        <dbReference type="Proteomes" id="UP000316213"/>
    </source>
</evidence>
<evidence type="ECO:0000256" key="2">
    <source>
        <dbReference type="ARBA" id="ARBA00022741"/>
    </source>
</evidence>
<dbReference type="GO" id="GO:0004674">
    <property type="term" value="F:protein serine/threonine kinase activity"/>
    <property type="evidence" value="ECO:0007669"/>
    <property type="project" value="UniProtKB-EC"/>
</dbReference>
<dbReference type="SUPFAM" id="SSF56112">
    <property type="entry name" value="Protein kinase-like (PK-like)"/>
    <property type="match status" value="1"/>
</dbReference>
<proteinExistence type="predicted"/>
<dbReference type="InterPro" id="IPR008271">
    <property type="entry name" value="Ser/Thr_kinase_AS"/>
</dbReference>
<feature type="compositionally biased region" description="Low complexity" evidence="6">
    <location>
        <begin position="874"/>
        <end position="886"/>
    </location>
</feature>
<dbReference type="Gene3D" id="3.30.200.20">
    <property type="entry name" value="Phosphorylase Kinase, domain 1"/>
    <property type="match status" value="1"/>
</dbReference>
<organism evidence="8 9">
    <name type="scientific">Neorhodopirellula pilleata</name>
    <dbReference type="NCBI Taxonomy" id="2714738"/>
    <lineage>
        <taxon>Bacteria</taxon>
        <taxon>Pseudomonadati</taxon>
        <taxon>Planctomycetota</taxon>
        <taxon>Planctomycetia</taxon>
        <taxon>Pirellulales</taxon>
        <taxon>Pirellulaceae</taxon>
        <taxon>Neorhodopirellula</taxon>
    </lineage>
</organism>
<accession>A0A5C6AFS3</accession>
<dbReference type="SMART" id="SM00220">
    <property type="entry name" value="S_TKc"/>
    <property type="match status" value="1"/>
</dbReference>
<feature type="domain" description="Protein kinase" evidence="7">
    <location>
        <begin position="104"/>
        <end position="369"/>
    </location>
</feature>
<dbReference type="PANTHER" id="PTHR43289:SF34">
    <property type="entry name" value="SERINE_THREONINE-PROTEIN KINASE YBDM-RELATED"/>
    <property type="match status" value="1"/>
</dbReference>
<dbReference type="Proteomes" id="UP000316213">
    <property type="component" value="Unassembled WGS sequence"/>
</dbReference>
<evidence type="ECO:0000256" key="1">
    <source>
        <dbReference type="ARBA" id="ARBA00022679"/>
    </source>
</evidence>
<dbReference type="OrthoDB" id="226903at2"/>
<reference evidence="8 9" key="1">
    <citation type="submission" date="2019-02" db="EMBL/GenBank/DDBJ databases">
        <title>Deep-cultivation of Planctomycetes and their phenomic and genomic characterization uncovers novel biology.</title>
        <authorList>
            <person name="Wiegand S."/>
            <person name="Jogler M."/>
            <person name="Boedeker C."/>
            <person name="Pinto D."/>
            <person name="Vollmers J."/>
            <person name="Rivas-Marin E."/>
            <person name="Kohn T."/>
            <person name="Peeters S.H."/>
            <person name="Heuer A."/>
            <person name="Rast P."/>
            <person name="Oberbeckmann S."/>
            <person name="Bunk B."/>
            <person name="Jeske O."/>
            <person name="Meyerdierks A."/>
            <person name="Storesund J.E."/>
            <person name="Kallscheuer N."/>
            <person name="Luecker S."/>
            <person name="Lage O.M."/>
            <person name="Pohl T."/>
            <person name="Merkel B.J."/>
            <person name="Hornburger P."/>
            <person name="Mueller R.-W."/>
            <person name="Bruemmer F."/>
            <person name="Labrenz M."/>
            <person name="Spormann A.M."/>
            <person name="Op Den Camp H."/>
            <person name="Overmann J."/>
            <person name="Amann R."/>
            <person name="Jetten M.S.M."/>
            <person name="Mascher T."/>
            <person name="Medema M.H."/>
            <person name="Devos D.P."/>
            <person name="Kaster A.-K."/>
            <person name="Ovreas L."/>
            <person name="Rohde M."/>
            <person name="Galperin M.Y."/>
            <person name="Jogler C."/>
        </authorList>
    </citation>
    <scope>NUCLEOTIDE SEQUENCE [LARGE SCALE GENOMIC DNA]</scope>
    <source>
        <strain evidence="8 9">Pla100</strain>
    </source>
</reference>
<dbReference type="CDD" id="cd14014">
    <property type="entry name" value="STKc_PknB_like"/>
    <property type="match status" value="1"/>
</dbReference>
<feature type="binding site" evidence="5">
    <location>
        <position position="133"/>
    </location>
    <ligand>
        <name>ATP</name>
        <dbReference type="ChEBI" id="CHEBI:30616"/>
    </ligand>
</feature>
<dbReference type="AlphaFoldDB" id="A0A5C6AFS3"/>
<comment type="caution">
    <text evidence="8">The sequence shown here is derived from an EMBL/GenBank/DDBJ whole genome shotgun (WGS) entry which is preliminary data.</text>
</comment>
<keyword evidence="9" id="KW-1185">Reference proteome</keyword>
<dbReference type="EMBL" id="SJPM01000003">
    <property type="protein sequence ID" value="TWT98824.1"/>
    <property type="molecule type" value="Genomic_DNA"/>
</dbReference>
<dbReference type="Pfam" id="PF00069">
    <property type="entry name" value="Pkinase"/>
    <property type="match status" value="1"/>
</dbReference>
<dbReference type="PROSITE" id="PS00108">
    <property type="entry name" value="PROTEIN_KINASE_ST"/>
    <property type="match status" value="1"/>
</dbReference>
<dbReference type="PANTHER" id="PTHR43289">
    <property type="entry name" value="MITOGEN-ACTIVATED PROTEIN KINASE KINASE KINASE 20-RELATED"/>
    <property type="match status" value="1"/>
</dbReference>
<keyword evidence="3 8" id="KW-0418">Kinase</keyword>
<evidence type="ECO:0000256" key="6">
    <source>
        <dbReference type="SAM" id="MobiDB-lite"/>
    </source>
</evidence>
<feature type="region of interest" description="Disordered" evidence="6">
    <location>
        <begin position="871"/>
        <end position="893"/>
    </location>
</feature>
<dbReference type="InterPro" id="IPR011009">
    <property type="entry name" value="Kinase-like_dom_sf"/>
</dbReference>
<name>A0A5C6AFS3_9BACT</name>
<protein>
    <submittedName>
        <fullName evidence="8">Serine/threonine-protein kinase PknH</fullName>
        <ecNumber evidence="8">2.7.11.1</ecNumber>
    </submittedName>
</protein>
<keyword evidence="1 8" id="KW-0808">Transferase</keyword>
<evidence type="ECO:0000313" key="8">
    <source>
        <dbReference type="EMBL" id="TWT98824.1"/>
    </source>
</evidence>
<gene>
    <name evidence="8" type="primary">pknH_1</name>
    <name evidence="8" type="ORF">Pla100_19900</name>
</gene>
<feature type="region of interest" description="Disordered" evidence="6">
    <location>
        <begin position="821"/>
        <end position="846"/>
    </location>
</feature>
<dbReference type="EC" id="2.7.11.1" evidence="8"/>
<dbReference type="PROSITE" id="PS50011">
    <property type="entry name" value="PROTEIN_KINASE_DOM"/>
    <property type="match status" value="1"/>
</dbReference>
<dbReference type="Gene3D" id="1.10.510.10">
    <property type="entry name" value="Transferase(Phosphotransferase) domain 1"/>
    <property type="match status" value="1"/>
</dbReference>
<dbReference type="InterPro" id="IPR017441">
    <property type="entry name" value="Protein_kinase_ATP_BS"/>
</dbReference>